<name>A0A0G0WWT5_UNCKA</name>
<proteinExistence type="predicted"/>
<accession>A0A0G0WWT5</accession>
<dbReference type="Proteomes" id="UP000034163">
    <property type="component" value="Unassembled WGS sequence"/>
</dbReference>
<dbReference type="AlphaFoldDB" id="A0A0G0WWT5"/>
<dbReference type="EMBL" id="LCBS01000005">
    <property type="protein sequence ID" value="KKS17194.1"/>
    <property type="molecule type" value="Genomic_DNA"/>
</dbReference>
<evidence type="ECO:0000313" key="3">
    <source>
        <dbReference type="Proteomes" id="UP000034163"/>
    </source>
</evidence>
<sequence length="236" mass="26443">KGDLHSHTIASDGLNTLAEMVNEARTMGYQYIGISDHSPSILSRGYDDVISIIERQRKSIDSINEAQDDIHVLFGYEVNILADATLSLPEEILAMLDYVVASIHTSFNQGMDIITGRLLAAIENPYVTIIGHPSGRLINERESCDINWEKVFKAVLKYGKILEINSQPNRLDLADDLVHEAVRLGIKLVIDTDAHDIGSLKFMKYGIDVARRGHAERRNIINTLNYEDMLEVIKKA</sequence>
<dbReference type="PANTHER" id="PTHR36928:SF1">
    <property type="entry name" value="PHOSPHATASE YCDX-RELATED"/>
    <property type="match status" value="1"/>
</dbReference>
<dbReference type="InterPro" id="IPR050243">
    <property type="entry name" value="PHP_phosphatase"/>
</dbReference>
<dbReference type="InterPro" id="IPR016195">
    <property type="entry name" value="Pol/histidinol_Pase-like"/>
</dbReference>
<dbReference type="InterPro" id="IPR047967">
    <property type="entry name" value="PolX_PHP"/>
</dbReference>
<dbReference type="Pfam" id="PF02811">
    <property type="entry name" value="PHP"/>
    <property type="match status" value="1"/>
</dbReference>
<dbReference type="GO" id="GO:0005829">
    <property type="term" value="C:cytosol"/>
    <property type="evidence" value="ECO:0007669"/>
    <property type="project" value="TreeGrafter"/>
</dbReference>
<dbReference type="CDD" id="cd07436">
    <property type="entry name" value="PHP_PolX"/>
    <property type="match status" value="1"/>
</dbReference>
<gene>
    <name evidence="2" type="ORF">UU72_C0005G0001</name>
</gene>
<protein>
    <submittedName>
        <fullName evidence="2">PHP domain protein</fullName>
    </submittedName>
</protein>
<evidence type="ECO:0000259" key="1">
    <source>
        <dbReference type="SMART" id="SM00481"/>
    </source>
</evidence>
<organism evidence="2 3">
    <name type="scientific">candidate division WWE3 bacterium GW2011_GWB1_41_6</name>
    <dbReference type="NCBI Taxonomy" id="1619112"/>
    <lineage>
        <taxon>Bacteria</taxon>
        <taxon>Katanobacteria</taxon>
    </lineage>
</organism>
<dbReference type="PANTHER" id="PTHR36928">
    <property type="entry name" value="PHOSPHATASE YCDX-RELATED"/>
    <property type="match status" value="1"/>
</dbReference>
<dbReference type="InterPro" id="IPR004013">
    <property type="entry name" value="PHP_dom"/>
</dbReference>
<dbReference type="GO" id="GO:0008270">
    <property type="term" value="F:zinc ion binding"/>
    <property type="evidence" value="ECO:0007669"/>
    <property type="project" value="TreeGrafter"/>
</dbReference>
<feature type="non-terminal residue" evidence="2">
    <location>
        <position position="1"/>
    </location>
</feature>
<dbReference type="SMART" id="SM00481">
    <property type="entry name" value="POLIIIAc"/>
    <property type="match status" value="1"/>
</dbReference>
<feature type="domain" description="Polymerase/histidinol phosphatase N-terminal" evidence="1">
    <location>
        <begin position="2"/>
        <end position="82"/>
    </location>
</feature>
<evidence type="ECO:0000313" key="2">
    <source>
        <dbReference type="EMBL" id="KKS17194.1"/>
    </source>
</evidence>
<comment type="caution">
    <text evidence="2">The sequence shown here is derived from an EMBL/GenBank/DDBJ whole genome shotgun (WGS) entry which is preliminary data.</text>
</comment>
<dbReference type="GO" id="GO:0042578">
    <property type="term" value="F:phosphoric ester hydrolase activity"/>
    <property type="evidence" value="ECO:0007669"/>
    <property type="project" value="TreeGrafter"/>
</dbReference>
<dbReference type="InterPro" id="IPR003141">
    <property type="entry name" value="Pol/His_phosphatase_N"/>
</dbReference>
<reference evidence="2 3" key="1">
    <citation type="journal article" date="2015" name="Nature">
        <title>rRNA introns, odd ribosomes, and small enigmatic genomes across a large radiation of phyla.</title>
        <authorList>
            <person name="Brown C.T."/>
            <person name="Hug L.A."/>
            <person name="Thomas B.C."/>
            <person name="Sharon I."/>
            <person name="Castelle C.J."/>
            <person name="Singh A."/>
            <person name="Wilkins M.J."/>
            <person name="Williams K.H."/>
            <person name="Banfield J.F."/>
        </authorList>
    </citation>
    <scope>NUCLEOTIDE SEQUENCE [LARGE SCALE GENOMIC DNA]</scope>
</reference>
<dbReference type="Gene3D" id="3.20.20.140">
    <property type="entry name" value="Metal-dependent hydrolases"/>
    <property type="match status" value="1"/>
</dbReference>
<dbReference type="SUPFAM" id="SSF89550">
    <property type="entry name" value="PHP domain-like"/>
    <property type="match status" value="1"/>
</dbReference>